<dbReference type="SUPFAM" id="SSF143456">
    <property type="entry name" value="VC0467-like"/>
    <property type="match status" value="1"/>
</dbReference>
<name>A0A3B1BWM3_9ZZZZ</name>
<dbReference type="Gene3D" id="3.40.1740.10">
    <property type="entry name" value="VC0467-like"/>
    <property type="match status" value="1"/>
</dbReference>
<dbReference type="PANTHER" id="PTHR30327">
    <property type="entry name" value="UNCHARACTERIZED PROTEIN YQGE"/>
    <property type="match status" value="1"/>
</dbReference>
<gene>
    <name evidence="1" type="ORF">MNBD_NITROSPINAE02-1907</name>
</gene>
<evidence type="ECO:0000313" key="1">
    <source>
        <dbReference type="EMBL" id="VAX22726.1"/>
    </source>
</evidence>
<dbReference type="Pfam" id="PF02622">
    <property type="entry name" value="DUF179"/>
    <property type="match status" value="1"/>
</dbReference>
<sequence length="212" mass="24027">MKWFLFFSSILFVSPSFTTNNGESLVNRQPQISAHNLYRETDLAQGVFLVASEKLLDPNFRETVILILDYGRNGARGIIINRKTEVDLARVFQDVKTLQDANETLFLGGPVAMNQVYLLARSNEKIENSTNIVENVYISSSYDVLSLMIEGKKPENAFRAYSGFAGWAPGQLENEIHRGDWRIVRANTSAIFDENPDTIWSDIMAALSRQWI</sequence>
<accession>A0A3B1BWM3</accession>
<dbReference type="InterPro" id="IPR003774">
    <property type="entry name" value="AlgH-like"/>
</dbReference>
<dbReference type="PANTHER" id="PTHR30327:SF1">
    <property type="entry name" value="UPF0301 PROTEIN YQGE"/>
    <property type="match status" value="1"/>
</dbReference>
<dbReference type="GO" id="GO:0005829">
    <property type="term" value="C:cytosol"/>
    <property type="evidence" value="ECO:0007669"/>
    <property type="project" value="TreeGrafter"/>
</dbReference>
<organism evidence="1">
    <name type="scientific">hydrothermal vent metagenome</name>
    <dbReference type="NCBI Taxonomy" id="652676"/>
    <lineage>
        <taxon>unclassified sequences</taxon>
        <taxon>metagenomes</taxon>
        <taxon>ecological metagenomes</taxon>
    </lineage>
</organism>
<protein>
    <submittedName>
        <fullName evidence="1">UPF0301 protein YqgE</fullName>
    </submittedName>
</protein>
<reference evidence="1" key="1">
    <citation type="submission" date="2018-06" db="EMBL/GenBank/DDBJ databases">
        <authorList>
            <person name="Zhirakovskaya E."/>
        </authorList>
    </citation>
    <scope>NUCLEOTIDE SEQUENCE</scope>
</reference>
<dbReference type="EMBL" id="UOGE01000078">
    <property type="protein sequence ID" value="VAX22726.1"/>
    <property type="molecule type" value="Genomic_DNA"/>
</dbReference>
<dbReference type="AlphaFoldDB" id="A0A3B1BWM3"/>
<proteinExistence type="predicted"/>